<dbReference type="EMBL" id="JAKGAQ010000008">
    <property type="protein sequence ID" value="MCF2873014.1"/>
    <property type="molecule type" value="Genomic_DNA"/>
</dbReference>
<sequence length="428" mass="46366">MAQAENHPPADANWIMNDGSTSLLVVREPQGPPPGLDLPEGVVPPPPQVMDEDDILGAFARVNVLEVENTGDYTRIKTAYVPEYEVLVTQDMMDQLLARPKFETDFPDGVLVSVGDTVRFGQDIGYSGDTCTEGAGLGFWPPATFCATGISIDNFIPNTPEPTEDICYTTLADVGIFMNGTVLFNWSDGQSYGAQGDWHNMAHIYEAYDFDICQGHAVEGMYHHHGYSQCLNDAIGDTGDGHSPIWGYAADGFAIHGPWHDAGVLAQSSWRVRDYASEAEGCGEDGDRSCIMNDLLNPMSGTRPVSQGPAVGEFGKSMFSQNDIVLENGAFFEDYVFDAALQTTPASLDAYNGHDHDGLGYHYHITTDASMNPVFPYSFGPMYRGRLHDNAITSCGATAMEFPAGPISEASNQSIDLGDAQWTVLIAD</sequence>
<dbReference type="InterPro" id="IPR025924">
    <property type="entry name" value="YHYH_dom"/>
</dbReference>
<dbReference type="Pfam" id="PF14240">
    <property type="entry name" value="YHYH"/>
    <property type="match status" value="1"/>
</dbReference>
<feature type="domain" description="YHYH" evidence="1">
    <location>
        <begin position="156"/>
        <end position="260"/>
    </location>
</feature>
<proteinExistence type="predicted"/>
<reference evidence="2 3" key="1">
    <citation type="submission" date="2022-01" db="EMBL/GenBank/DDBJ databases">
        <title>Octadecabacter sp. nov., isolated from a marine alga.</title>
        <authorList>
            <person name="Jin M.S."/>
            <person name="Kim H.M."/>
            <person name="Han D.M."/>
            <person name="Jung J.J."/>
            <person name="Jeon C.O."/>
        </authorList>
    </citation>
    <scope>NUCLEOTIDE SEQUENCE [LARGE SCALE GENOMIC DNA]</scope>
    <source>
        <strain evidence="2 3">G9-8</strain>
    </source>
</reference>
<dbReference type="Proteomes" id="UP001200557">
    <property type="component" value="Unassembled WGS sequence"/>
</dbReference>
<comment type="caution">
    <text evidence="2">The sequence shown here is derived from an EMBL/GenBank/DDBJ whole genome shotgun (WGS) entry which is preliminary data.</text>
</comment>
<accession>A0ABS9D318</accession>
<evidence type="ECO:0000313" key="2">
    <source>
        <dbReference type="EMBL" id="MCF2873014.1"/>
    </source>
</evidence>
<protein>
    <submittedName>
        <fullName evidence="2">YHYH protein</fullName>
    </submittedName>
</protein>
<organism evidence="2 3">
    <name type="scientific">Octadecabacter dasysiphoniae</name>
    <dbReference type="NCBI Taxonomy" id="2909341"/>
    <lineage>
        <taxon>Bacteria</taxon>
        <taxon>Pseudomonadati</taxon>
        <taxon>Pseudomonadota</taxon>
        <taxon>Alphaproteobacteria</taxon>
        <taxon>Rhodobacterales</taxon>
        <taxon>Roseobacteraceae</taxon>
        <taxon>Octadecabacter</taxon>
    </lineage>
</organism>
<keyword evidence="3" id="KW-1185">Reference proteome</keyword>
<evidence type="ECO:0000313" key="3">
    <source>
        <dbReference type="Proteomes" id="UP001200557"/>
    </source>
</evidence>
<name>A0ABS9D318_9RHOB</name>
<evidence type="ECO:0000259" key="1">
    <source>
        <dbReference type="Pfam" id="PF14240"/>
    </source>
</evidence>
<gene>
    <name evidence="2" type="ORF">L0664_18265</name>
</gene>